<dbReference type="PANTHER" id="PTHR30085:SF6">
    <property type="entry name" value="ABC TRANSPORTER GLUTAMINE-BINDING PROTEIN GLNH"/>
    <property type="match status" value="1"/>
</dbReference>
<dbReference type="RefSeq" id="WP_005461936.1">
    <property type="nucleotide sequence ID" value="NZ_CM001484.1"/>
</dbReference>
<dbReference type="EMBL" id="CM001484">
    <property type="protein sequence ID" value="EIE97782.1"/>
    <property type="molecule type" value="Genomic_DNA"/>
</dbReference>
<reference evidence="6 7" key="1">
    <citation type="submission" date="2011-09" db="EMBL/GenBank/DDBJ databases">
        <authorList>
            <consortium name="US DOE Joint Genome Institute (JGI-PGF)"/>
            <person name="Lucas S."/>
            <person name="Han J."/>
            <person name="Lapidus A."/>
            <person name="Cheng J.-F."/>
            <person name="Goodwin L."/>
            <person name="Pitluck S."/>
            <person name="Peters L."/>
            <person name="Land M.L."/>
            <person name="Hauser L."/>
            <person name="Brambilla E."/>
            <person name="Klenk H.-P."/>
            <person name="Woyke T.J."/>
        </authorList>
    </citation>
    <scope>NUCLEOTIDE SEQUENCE [LARGE SCALE GENOMIC DNA]</scope>
    <source>
        <strain evidence="6 7">K62</strain>
    </source>
</reference>
<evidence type="ECO:0000313" key="6">
    <source>
        <dbReference type="EMBL" id="EIE97782.1"/>
    </source>
</evidence>
<protein>
    <submittedName>
        <fullName evidence="6">Periplasmic component of amino acid ABC-type transporter/signal transduction system</fullName>
    </submittedName>
</protein>
<dbReference type="PROSITE" id="PS51257">
    <property type="entry name" value="PROKAR_LIPOPROTEIN"/>
    <property type="match status" value="1"/>
</dbReference>
<dbReference type="SMART" id="SM00062">
    <property type="entry name" value="PBPb"/>
    <property type="match status" value="1"/>
</dbReference>
<dbReference type="HOGENOM" id="CLU_019602_18_4_11"/>
<keyword evidence="2" id="KW-0813">Transport</keyword>
<evidence type="ECO:0000256" key="1">
    <source>
        <dbReference type="ARBA" id="ARBA00010333"/>
    </source>
</evidence>
<dbReference type="PANTHER" id="PTHR30085">
    <property type="entry name" value="AMINO ACID ABC TRANSPORTER PERMEASE"/>
    <property type="match status" value="1"/>
</dbReference>
<gene>
    <name evidence="6" type="ORF">SacglDRAFT_00842</name>
</gene>
<proteinExistence type="inferred from homology"/>
<dbReference type="Pfam" id="PF00497">
    <property type="entry name" value="SBP_bac_3"/>
    <property type="match status" value="1"/>
</dbReference>
<feature type="signal peptide" evidence="4">
    <location>
        <begin position="1"/>
        <end position="24"/>
    </location>
</feature>
<name>I1CYK8_9PSEU</name>
<evidence type="ECO:0000256" key="2">
    <source>
        <dbReference type="ARBA" id="ARBA00022448"/>
    </source>
</evidence>
<dbReference type="GO" id="GO:0006865">
    <property type="term" value="P:amino acid transport"/>
    <property type="evidence" value="ECO:0007669"/>
    <property type="project" value="TreeGrafter"/>
</dbReference>
<organism evidence="6 7">
    <name type="scientific">Saccharomonospora glauca K62</name>
    <dbReference type="NCBI Taxonomy" id="928724"/>
    <lineage>
        <taxon>Bacteria</taxon>
        <taxon>Bacillati</taxon>
        <taxon>Actinomycetota</taxon>
        <taxon>Actinomycetes</taxon>
        <taxon>Pseudonocardiales</taxon>
        <taxon>Pseudonocardiaceae</taxon>
        <taxon>Saccharomonospora</taxon>
    </lineage>
</organism>
<evidence type="ECO:0000313" key="7">
    <source>
        <dbReference type="Proteomes" id="UP000005087"/>
    </source>
</evidence>
<dbReference type="GO" id="GO:0030288">
    <property type="term" value="C:outer membrane-bounded periplasmic space"/>
    <property type="evidence" value="ECO:0007669"/>
    <property type="project" value="TreeGrafter"/>
</dbReference>
<dbReference type="GO" id="GO:0005576">
    <property type="term" value="C:extracellular region"/>
    <property type="evidence" value="ECO:0007669"/>
    <property type="project" value="TreeGrafter"/>
</dbReference>
<dbReference type="OrthoDB" id="9807888at2"/>
<feature type="domain" description="Solute-binding protein family 3/N-terminal" evidence="5">
    <location>
        <begin position="39"/>
        <end position="262"/>
    </location>
</feature>
<keyword evidence="7" id="KW-1185">Reference proteome</keyword>
<dbReference type="STRING" id="928724.SacglDRAFT_00842"/>
<dbReference type="InterPro" id="IPR051455">
    <property type="entry name" value="Bact_solute-bind_prot3"/>
</dbReference>
<dbReference type="InterPro" id="IPR001638">
    <property type="entry name" value="Solute-binding_3/MltF_N"/>
</dbReference>
<accession>I1CYK8</accession>
<dbReference type="eggNOG" id="COG0834">
    <property type="taxonomic scope" value="Bacteria"/>
</dbReference>
<evidence type="ECO:0000259" key="5">
    <source>
        <dbReference type="SMART" id="SM00062"/>
    </source>
</evidence>
<dbReference type="Gene3D" id="3.40.190.10">
    <property type="entry name" value="Periplasmic binding protein-like II"/>
    <property type="match status" value="2"/>
</dbReference>
<dbReference type="Proteomes" id="UP000005087">
    <property type="component" value="Chromosome"/>
</dbReference>
<comment type="similarity">
    <text evidence="1">Belongs to the bacterial solute-binding protein 3 family.</text>
</comment>
<evidence type="ECO:0000256" key="4">
    <source>
        <dbReference type="SAM" id="SignalP"/>
    </source>
</evidence>
<sequence>MRRLRSLVNVAVAGVLLTACSASTAEPDSIVARASDTGSLIVGTQFDQPGLSERTMDGRVVGFDADVARFVAAELGVAEEDIVWREVLPSKREEALNSGAVDMVVAGYSITDERSREVTFAGPYFQTGQDLLIRRTTTFTGPDSLIGRTVCTSRGTTSAANVKRRLGKLVKLAEYPRVSECVTALIAGRVDAVTTDGAILAGYVAQNPELVTLVGEQWSTENYGIGLRKGDTDGQAAVNAALRKMIDSGSWRASLERHLAPSGVEVATPPEIEGP</sequence>
<keyword evidence="3 4" id="KW-0732">Signal</keyword>
<dbReference type="AlphaFoldDB" id="I1CYK8"/>
<reference evidence="7" key="2">
    <citation type="submission" date="2012-01" db="EMBL/GenBank/DDBJ databases">
        <title>Noncontiguous Finished sequence of chromosome of Saccharomonospora glauca K62.</title>
        <authorList>
            <consortium name="US DOE Joint Genome Institute"/>
            <person name="Lucas S."/>
            <person name="Han J."/>
            <person name="Lapidus A."/>
            <person name="Cheng J.-F."/>
            <person name="Goodwin L."/>
            <person name="Pitluck S."/>
            <person name="Peters L."/>
            <person name="Mikhailova N."/>
            <person name="Held B."/>
            <person name="Detter J.C."/>
            <person name="Han C."/>
            <person name="Tapia R."/>
            <person name="Land M."/>
            <person name="Hauser L."/>
            <person name="Kyrpides N."/>
            <person name="Ivanova N."/>
            <person name="Pagani I."/>
            <person name="Brambilla E.-M."/>
            <person name="Klenk H.-P."/>
            <person name="Woyke T."/>
        </authorList>
    </citation>
    <scope>NUCLEOTIDE SEQUENCE [LARGE SCALE GENOMIC DNA]</scope>
    <source>
        <strain evidence="7">K62</strain>
    </source>
</reference>
<dbReference type="CDD" id="cd13690">
    <property type="entry name" value="PBP2_GluB"/>
    <property type="match status" value="1"/>
</dbReference>
<evidence type="ECO:0000256" key="3">
    <source>
        <dbReference type="ARBA" id="ARBA00022729"/>
    </source>
</evidence>
<feature type="chain" id="PRO_5003638188" evidence="4">
    <location>
        <begin position="25"/>
        <end position="275"/>
    </location>
</feature>
<dbReference type="SUPFAM" id="SSF53850">
    <property type="entry name" value="Periplasmic binding protein-like II"/>
    <property type="match status" value="1"/>
</dbReference>